<dbReference type="Proteomes" id="UP000185841">
    <property type="component" value="Unassembled WGS sequence"/>
</dbReference>
<evidence type="ECO:0000313" key="2">
    <source>
        <dbReference type="Proteomes" id="UP000185841"/>
    </source>
</evidence>
<name>A0A1N6V8G1_AQUAC</name>
<dbReference type="AlphaFoldDB" id="A0A1N6V8G1"/>
<accession>A0A1N6V8G1</accession>
<reference evidence="1 2" key="1">
    <citation type="submission" date="2017-01" db="EMBL/GenBank/DDBJ databases">
        <authorList>
            <person name="Mah S.A."/>
            <person name="Swanson W.J."/>
            <person name="Moy G.W."/>
            <person name="Vacquier V.D."/>
        </authorList>
    </citation>
    <scope>NUCLEOTIDE SEQUENCE [LARGE SCALE GENOMIC DNA]</scope>
    <source>
        <strain evidence="1 2">RU36E</strain>
    </source>
</reference>
<gene>
    <name evidence="1" type="ORF">SAMN05878282_107176</name>
</gene>
<proteinExistence type="predicted"/>
<protein>
    <submittedName>
        <fullName evidence="1">Uncharacterized protein</fullName>
    </submittedName>
</protein>
<evidence type="ECO:0000313" key="1">
    <source>
        <dbReference type="EMBL" id="SIQ74181.1"/>
    </source>
</evidence>
<sequence>MMSLWSLLTPRARMRRYALLDAMGTCRALREARELPGEAGWVEVRELRSQWLGQTLPLDAMVAPRDIGRRPRPALAA</sequence>
<dbReference type="RefSeq" id="WP_076427903.1">
    <property type="nucleotide sequence ID" value="NZ_FTMP01000007.1"/>
</dbReference>
<organism evidence="1 2">
    <name type="scientific">Aquipseudomonas alcaligenes</name>
    <name type="common">Pseudomonas alcaligenes</name>
    <dbReference type="NCBI Taxonomy" id="43263"/>
    <lineage>
        <taxon>Bacteria</taxon>
        <taxon>Pseudomonadati</taxon>
        <taxon>Pseudomonadota</taxon>
        <taxon>Gammaproteobacteria</taxon>
        <taxon>Pseudomonadales</taxon>
        <taxon>Pseudomonadaceae</taxon>
        <taxon>Aquipseudomonas</taxon>
    </lineage>
</organism>
<dbReference type="EMBL" id="FTMP01000007">
    <property type="protein sequence ID" value="SIQ74181.1"/>
    <property type="molecule type" value="Genomic_DNA"/>
</dbReference>